<accession>A0AAJ0BQR7</accession>
<reference evidence="3" key="1">
    <citation type="submission" date="2023-06" db="EMBL/GenBank/DDBJ databases">
        <title>Genome-scale phylogeny and comparative genomics of the fungal order Sordariales.</title>
        <authorList>
            <consortium name="Lawrence Berkeley National Laboratory"/>
            <person name="Hensen N."/>
            <person name="Bonometti L."/>
            <person name="Westerberg I."/>
            <person name="Brannstrom I.O."/>
            <person name="Guillou S."/>
            <person name="Cros-Aarteil S."/>
            <person name="Calhoun S."/>
            <person name="Haridas S."/>
            <person name="Kuo A."/>
            <person name="Mondo S."/>
            <person name="Pangilinan J."/>
            <person name="Riley R."/>
            <person name="Labutti K."/>
            <person name="Andreopoulos B."/>
            <person name="Lipzen A."/>
            <person name="Chen C."/>
            <person name="Yanf M."/>
            <person name="Daum C."/>
            <person name="Ng V."/>
            <person name="Clum A."/>
            <person name="Steindorff A."/>
            <person name="Ohm R."/>
            <person name="Martin F."/>
            <person name="Silar P."/>
            <person name="Natvig D."/>
            <person name="Lalanne C."/>
            <person name="Gautier V."/>
            <person name="Ament-Velasquez S.L."/>
            <person name="Kruys A."/>
            <person name="Hutchinson M.I."/>
            <person name="Powell A.J."/>
            <person name="Barry K."/>
            <person name="Miller A.N."/>
            <person name="Grigoriev I.V."/>
            <person name="Debuchy R."/>
            <person name="Gladieux P."/>
            <person name="Thoren M.H."/>
            <person name="Johannesson H."/>
        </authorList>
    </citation>
    <scope>NUCLEOTIDE SEQUENCE</scope>
    <source>
        <strain evidence="3">8032-3</strain>
    </source>
</reference>
<evidence type="ECO:0000256" key="1">
    <source>
        <dbReference type="SAM" id="MobiDB-lite"/>
    </source>
</evidence>
<evidence type="ECO:0000259" key="2">
    <source>
        <dbReference type="Pfam" id="PF20248"/>
    </source>
</evidence>
<dbReference type="EMBL" id="MU839039">
    <property type="protein sequence ID" value="KAK1762317.1"/>
    <property type="molecule type" value="Genomic_DNA"/>
</dbReference>
<dbReference type="InterPro" id="IPR036866">
    <property type="entry name" value="RibonucZ/Hydroxyglut_hydro"/>
</dbReference>
<evidence type="ECO:0000313" key="4">
    <source>
        <dbReference type="Proteomes" id="UP001244011"/>
    </source>
</evidence>
<evidence type="ECO:0000313" key="3">
    <source>
        <dbReference type="EMBL" id="KAK1762317.1"/>
    </source>
</evidence>
<protein>
    <recommendedName>
        <fullName evidence="2">DUF6603 domain-containing protein</fullName>
    </recommendedName>
</protein>
<feature type="compositionally biased region" description="Low complexity" evidence="1">
    <location>
        <begin position="643"/>
        <end position="652"/>
    </location>
</feature>
<dbReference type="Pfam" id="PF20248">
    <property type="entry name" value="DUF6603"/>
    <property type="match status" value="1"/>
</dbReference>
<dbReference type="Gene3D" id="3.60.15.10">
    <property type="entry name" value="Ribonuclease Z/Hydroxyacylglutathione hydrolase-like"/>
    <property type="match status" value="1"/>
</dbReference>
<dbReference type="Proteomes" id="UP001244011">
    <property type="component" value="Unassembled WGS sequence"/>
</dbReference>
<name>A0AAJ0BQR7_9PEZI</name>
<dbReference type="InterPro" id="IPR046538">
    <property type="entry name" value="DUF6603"/>
</dbReference>
<gene>
    <name evidence="3" type="ORF">QBC33DRAFT_286652</name>
</gene>
<proteinExistence type="predicted"/>
<feature type="region of interest" description="Disordered" evidence="1">
    <location>
        <begin position="564"/>
        <end position="583"/>
    </location>
</feature>
<organism evidence="3 4">
    <name type="scientific">Phialemonium atrogriseum</name>
    <dbReference type="NCBI Taxonomy" id="1093897"/>
    <lineage>
        <taxon>Eukaryota</taxon>
        <taxon>Fungi</taxon>
        <taxon>Dikarya</taxon>
        <taxon>Ascomycota</taxon>
        <taxon>Pezizomycotina</taxon>
        <taxon>Sordariomycetes</taxon>
        <taxon>Sordariomycetidae</taxon>
        <taxon>Cephalothecales</taxon>
        <taxon>Cephalothecaceae</taxon>
        <taxon>Phialemonium</taxon>
    </lineage>
</organism>
<feature type="compositionally biased region" description="Low complexity" evidence="1">
    <location>
        <begin position="612"/>
        <end position="623"/>
    </location>
</feature>
<feature type="region of interest" description="Disordered" evidence="1">
    <location>
        <begin position="591"/>
        <end position="666"/>
    </location>
</feature>
<sequence>MTSTWRVDSYHLGLGVVGDSAIQLLVNQPSTGGPGSVQFALLVDGGDSGGEKRILDTIQKIQALTTKYDLSPLSSVANPALKFNAVVISHWDADHWCGVLFAMREDIEAQNIKTTGPITDFEVSFLQYEAATPPAKRTPKTIVYCPAYGIPTMGCHLRPSPRTAEVANVDLILFKADPDSSIVKNAVRMRMEPNLPPTGTNPSLIGTNILTGTDLTVASGSTTVSTYEGITNPAALLQNNPPGPGGQPGIYIVGVSQRTIGPPPVDEAPPPDIPSVVNDPHGRPKNLSSIACMIIWPGTPPRLSHYFAGDMHWYQEGLIVKWTGTDGTRSSVGSWVTTMKTSHHGSKSSTPTAMLAMFNPRSLIASVGEKNGHPSWELVFYLEGWMYSEGPDKAAYRPLLSTQFPYYLIQQKDASGKTEWLPLPGSRSHQMSMDILTSNSSVATEYRKELEAIYAKASAAIASTSGVNLANPVEVWDAAKKAQDDLNAREWARDRIALAWSRLSPVPATAHAAVGQARLDTNYTLVHDSDALAWYRVECHNDDDLDGSVWVKYDSAATENQLWPDPNAVAPTPMDISIPSDPEVLGNKRKFVDTYPSPASTEDPDTKKHKSATSPSSVSQPSTGLYNPSPGTNPDENDDMMSDDGSSSGMDSQLPTLGVSPPPPGDAPSLQAPYYFICSSVVQFDAPPPSTLVNQLVLTDPLNNFVSTLHLQGLILATSPSPPAATPLHSQDEFQAWLAMALGVGSSQTPSVTVTTDSTSGAITDFAVTIPALGLTFSSSATVSALDAQSDWGLGPASTVPWQNSLILGLQDASKVSGYSLIDILAPASVRQAALPGLQILQLALGDKLQFDLDVGQQGSRNALWFEPMQGYKTVVRTQYVADSTSLGNANSWIGGFLNGFTIQSITAITKLQSVWATTNESTAALNTWEFILTTTVQLAGVDIVPSVTLDFAGALLTITLQFDYVASEQGSLLGQIMAWIGSQKPLAGAQFLFSEWFQSAGTSNFDLPLLRRIVLAVGLDPTTGIPTGSIEDVRIDLELGVKFGQSDDGNPQKVIFLFSYRWTQALGSVLRGSLWTPPLPAADVDRRLLPEYEPYMQFEPASINDGSTWAPTLNLANLIPSNPGSGAGGPKIINIPDGVPTDVIMAVLQLDSSSISFQGAIECLEPSSDTIPKLFLSRLSLSASYTFATQAFDLSFQFAVAMFPQIQSLIIPIELRGLLAYDSQSGFDAEADVECPGMQGAHFLDYFDPNSASAATALIQHIQLLYLHLEYHYQNSSGQTNPAKSFAFAGALAIGKLELDLQFNYTAENTWSFTAQVGANGEECTIQEILDSIAGDGTVDLPSCVGDIPVGQPKPPGNTMHGGDDDDEAADARDFVNLTLARLDNDSDSDDAGSPQTVLFTVSVNVGPVSFTFLQFRSTTWDANTTASKRFLRLEVNLLPAVEVPIIGNLTQPFDEMYFMWVQDGSKTTPKGGPAGLTKAEVALLNTVLADDPIYYKLTKDESAYKANDVIVQAGFHLVLVLKDPKTGAPYVVMDYVFGQPSPADSYVPPPVEALRAHALHQRVHGANAVVPSRRRTPSREAVVLAGQQEQQVGAADGEEDSNPADAGGGTTKAAMKKSIGPFSISNIGLKFSNSTLSVCLDAAVAIGPIAMALLGFSIDLDFGHGHSLQHNFPTPGNGISVSLQGMAASFNKPPVTIAGGLIKQALPGGTFYAGGVDVAFVPWAFLAAGGYGELTDPLTQQLFKTAFVFANLQGPLITLEFATISGVTGGFGYNSAITLPTVAEVPSFPFLQMPAVKPVTTNPTLDTFLALINSKWFKPLDGSFWVAAGLTVSAFEMLNITAVAVVEWDTDVKLGIFAVAVADVPSSASEFKLAHVELGILATVDFGLGVAKFEAQLAPSSFILDPSCHLSGGFALYYWFKDGPQQTKGDWVFTIGGYHQLYKPPPQYPVPPRLQISWSLGPISIVGQAYFAITPNVAMAGGLLHASLSLGVLQAFLDAYADFLINYRPFTFTAGGGVSVGVRFTLDLWFVTIRISVEIGATLILEGPPVSGTCHVNFWVFGFDIKFGSQNTTAPAPISLADFYDLVLQQDASSGATGQVITAQSGLLPSAAAPVSSLSSSWSTLSKEKRQPIGRFTEIEDDDDDDDDGAPIWEVQAGTFSFTIDAVFALSTVTVYPASETPIVYNAPKPDTVDIFSRPMYITDKETAITSNLNVTIVIDEMEDYEPQWELQATISNVPRALWDAYSPSTDPTKGSTTLLNGTSPPTVPLMTGVLLQPPPPILSKDLIPSFDAVLSQLQDVTPDPPPAFPDPAAQEDPAWLPVAPAPPPPDDPAKPWEAVQELWTAPGLGSGAGVEAVQAWAAVMGWGGGGTAEEMTGQVPVRLVQGLQEMYVAAPLVAAAVAAAAAAATTECWVRWTAP</sequence>
<dbReference type="RefSeq" id="XP_060278530.1">
    <property type="nucleotide sequence ID" value="XM_060423294.1"/>
</dbReference>
<keyword evidence="4" id="KW-1185">Reference proteome</keyword>
<feature type="compositionally biased region" description="Polar residues" evidence="1">
    <location>
        <begin position="624"/>
        <end position="634"/>
    </location>
</feature>
<feature type="region of interest" description="Disordered" evidence="1">
    <location>
        <begin position="1590"/>
        <end position="1614"/>
    </location>
</feature>
<dbReference type="GeneID" id="85306481"/>
<comment type="caution">
    <text evidence="3">The sequence shown here is derived from an EMBL/GenBank/DDBJ whole genome shotgun (WGS) entry which is preliminary data.</text>
</comment>
<feature type="domain" description="DUF6603" evidence="2">
    <location>
        <begin position="1617"/>
        <end position="2100"/>
    </location>
</feature>